<name>A0A0A8YGT7_ARUDO</name>
<accession>A0A0A8YGT7</accession>
<reference evidence="1" key="2">
    <citation type="journal article" date="2015" name="Data Brief">
        <title>Shoot transcriptome of the giant reed, Arundo donax.</title>
        <authorList>
            <person name="Barrero R.A."/>
            <person name="Guerrero F.D."/>
            <person name="Moolhuijzen P."/>
            <person name="Goolsby J.A."/>
            <person name="Tidwell J."/>
            <person name="Bellgard S.E."/>
            <person name="Bellgard M.I."/>
        </authorList>
    </citation>
    <scope>NUCLEOTIDE SEQUENCE</scope>
    <source>
        <tissue evidence="1">Shoot tissue taken approximately 20 cm above the soil surface</tissue>
    </source>
</reference>
<protein>
    <submittedName>
        <fullName evidence="1">Uncharacterized protein</fullName>
    </submittedName>
</protein>
<dbReference type="EMBL" id="GBRH01273360">
    <property type="protein sequence ID" value="JAD24535.1"/>
    <property type="molecule type" value="Transcribed_RNA"/>
</dbReference>
<organism evidence="1">
    <name type="scientific">Arundo donax</name>
    <name type="common">Giant reed</name>
    <name type="synonym">Donax arundinaceus</name>
    <dbReference type="NCBI Taxonomy" id="35708"/>
    <lineage>
        <taxon>Eukaryota</taxon>
        <taxon>Viridiplantae</taxon>
        <taxon>Streptophyta</taxon>
        <taxon>Embryophyta</taxon>
        <taxon>Tracheophyta</taxon>
        <taxon>Spermatophyta</taxon>
        <taxon>Magnoliopsida</taxon>
        <taxon>Liliopsida</taxon>
        <taxon>Poales</taxon>
        <taxon>Poaceae</taxon>
        <taxon>PACMAD clade</taxon>
        <taxon>Arundinoideae</taxon>
        <taxon>Arundineae</taxon>
        <taxon>Arundo</taxon>
    </lineage>
</organism>
<evidence type="ECO:0000313" key="1">
    <source>
        <dbReference type="EMBL" id="JAD24535.1"/>
    </source>
</evidence>
<reference evidence="1" key="1">
    <citation type="submission" date="2014-09" db="EMBL/GenBank/DDBJ databases">
        <authorList>
            <person name="Magalhaes I.L.F."/>
            <person name="Oliveira U."/>
            <person name="Santos F.R."/>
            <person name="Vidigal T.H.D.A."/>
            <person name="Brescovit A.D."/>
            <person name="Santos A.J."/>
        </authorList>
    </citation>
    <scope>NUCLEOTIDE SEQUENCE</scope>
    <source>
        <tissue evidence="1">Shoot tissue taken approximately 20 cm above the soil surface</tissue>
    </source>
</reference>
<dbReference type="AlphaFoldDB" id="A0A0A8YGT7"/>
<proteinExistence type="predicted"/>
<sequence length="19" mass="2212">MKQIFQSTCIPQSIFCSFC</sequence>